<keyword evidence="1" id="KW-0560">Oxidoreductase</keyword>
<proteinExistence type="predicted"/>
<dbReference type="AlphaFoldDB" id="W4LHT2"/>
<evidence type="ECO:0000256" key="1">
    <source>
        <dbReference type="ARBA" id="ARBA00023002"/>
    </source>
</evidence>
<name>W4LHT2_ENTF1</name>
<evidence type="ECO:0000259" key="2">
    <source>
        <dbReference type="Pfam" id="PF00296"/>
    </source>
</evidence>
<organism evidence="3 4">
    <name type="scientific">Entotheonella factor</name>
    <dbReference type="NCBI Taxonomy" id="1429438"/>
    <lineage>
        <taxon>Bacteria</taxon>
        <taxon>Pseudomonadati</taxon>
        <taxon>Nitrospinota/Tectimicrobiota group</taxon>
        <taxon>Candidatus Tectimicrobiota</taxon>
        <taxon>Candidatus Entotheonellia</taxon>
        <taxon>Candidatus Entotheonellales</taxon>
        <taxon>Candidatus Entotheonellaceae</taxon>
        <taxon>Candidatus Entotheonella</taxon>
    </lineage>
</organism>
<dbReference type="Gene3D" id="3.20.20.30">
    <property type="entry name" value="Luciferase-like domain"/>
    <property type="match status" value="1"/>
</dbReference>
<evidence type="ECO:0000313" key="4">
    <source>
        <dbReference type="Proteomes" id="UP000019141"/>
    </source>
</evidence>
<dbReference type="EMBL" id="AZHW01000731">
    <property type="protein sequence ID" value="ETW96876.1"/>
    <property type="molecule type" value="Genomic_DNA"/>
</dbReference>
<reference evidence="3 4" key="1">
    <citation type="journal article" date="2014" name="Nature">
        <title>An environmental bacterial taxon with a large and distinct metabolic repertoire.</title>
        <authorList>
            <person name="Wilson M.C."/>
            <person name="Mori T."/>
            <person name="Ruckert C."/>
            <person name="Uria A.R."/>
            <person name="Helf M.J."/>
            <person name="Takada K."/>
            <person name="Gernert C."/>
            <person name="Steffens U.A."/>
            <person name="Heycke N."/>
            <person name="Schmitt S."/>
            <person name="Rinke C."/>
            <person name="Helfrich E.J."/>
            <person name="Brachmann A.O."/>
            <person name="Gurgui C."/>
            <person name="Wakimoto T."/>
            <person name="Kracht M."/>
            <person name="Crusemann M."/>
            <person name="Hentschel U."/>
            <person name="Abe I."/>
            <person name="Matsunaga S."/>
            <person name="Kalinowski J."/>
            <person name="Takeyama H."/>
            <person name="Piel J."/>
        </authorList>
    </citation>
    <scope>NUCLEOTIDE SEQUENCE [LARGE SCALE GENOMIC DNA]</scope>
    <source>
        <strain evidence="4">TSY1</strain>
    </source>
</reference>
<dbReference type="InterPro" id="IPR050564">
    <property type="entry name" value="F420-G6PD/mer"/>
</dbReference>
<dbReference type="Pfam" id="PF00296">
    <property type="entry name" value="Bac_luciferase"/>
    <property type="match status" value="1"/>
</dbReference>
<dbReference type="SUPFAM" id="SSF51679">
    <property type="entry name" value="Bacterial luciferase-like"/>
    <property type="match status" value="1"/>
</dbReference>
<evidence type="ECO:0000313" key="3">
    <source>
        <dbReference type="EMBL" id="ETW96876.1"/>
    </source>
</evidence>
<gene>
    <name evidence="3" type="ORF">ETSY1_24820</name>
</gene>
<comment type="caution">
    <text evidence="3">The sequence shown here is derived from an EMBL/GenBank/DDBJ whole genome shotgun (WGS) entry which is preliminary data.</text>
</comment>
<dbReference type="InterPro" id="IPR011251">
    <property type="entry name" value="Luciferase-like_dom"/>
</dbReference>
<dbReference type="HOGENOM" id="CLU_1632324_0_0_7"/>
<dbReference type="Proteomes" id="UP000019141">
    <property type="component" value="Unassembled WGS sequence"/>
</dbReference>
<sequence length="164" mass="19095">MQPKPVQSPPPIWVIGNPGLRRAASNVIERNLRRVARLGDGWMTTAWPPEDFAELRRRICEYAKDYDRSFDHLPCALYYNLNINEDREAAIEESQKYLESYYTPQRFSRETVEGWVACGSPEQCVEQLRSFVDAGASDILLRFPSWDQSRQFERCVNEVLPHLT</sequence>
<accession>W4LHT2</accession>
<dbReference type="InterPro" id="IPR036661">
    <property type="entry name" value="Luciferase-like_sf"/>
</dbReference>
<protein>
    <recommendedName>
        <fullName evidence="2">Luciferase-like domain-containing protein</fullName>
    </recommendedName>
</protein>
<keyword evidence="4" id="KW-1185">Reference proteome</keyword>
<dbReference type="PANTHER" id="PTHR43244:SF1">
    <property type="entry name" value="5,10-METHYLENETETRAHYDROMETHANOPTERIN REDUCTASE"/>
    <property type="match status" value="1"/>
</dbReference>
<feature type="domain" description="Luciferase-like" evidence="2">
    <location>
        <begin position="2"/>
        <end position="137"/>
    </location>
</feature>
<dbReference type="PANTHER" id="PTHR43244">
    <property type="match status" value="1"/>
</dbReference>
<dbReference type="GO" id="GO:0016705">
    <property type="term" value="F:oxidoreductase activity, acting on paired donors, with incorporation or reduction of molecular oxygen"/>
    <property type="evidence" value="ECO:0007669"/>
    <property type="project" value="InterPro"/>
</dbReference>